<name>A0A0K8PSA0_STRAJ</name>
<evidence type="ECO:0000313" key="2">
    <source>
        <dbReference type="Proteomes" id="UP000053859"/>
    </source>
</evidence>
<reference evidence="1" key="1">
    <citation type="journal article" date="2015" name="Genome Announc.">
        <title>Draft Genome Sequence of Thiostrepton-Producing Streptomyces azureus ATCC 14921.</title>
        <authorList>
            <person name="Sakihara K."/>
            <person name="Maeda J."/>
            <person name="Tashiro K."/>
            <person name="Fujino Y."/>
            <person name="Kuhara S."/>
            <person name="Ohshima T."/>
            <person name="Ogata S."/>
            <person name="Doi K."/>
        </authorList>
    </citation>
    <scope>NUCLEOTIDE SEQUENCE [LARGE SCALE GENOMIC DNA]</scope>
    <source>
        <strain evidence="1">ATCC14921</strain>
    </source>
</reference>
<accession>A0A0K8PSA0</accession>
<protein>
    <submittedName>
        <fullName evidence="1">Rhs protein</fullName>
    </submittedName>
</protein>
<dbReference type="EMBL" id="DF968346">
    <property type="protein sequence ID" value="GAP50608.1"/>
    <property type="molecule type" value="Genomic_DNA"/>
</dbReference>
<dbReference type="Proteomes" id="UP000053859">
    <property type="component" value="Unassembled WGS sequence"/>
</dbReference>
<dbReference type="AlphaFoldDB" id="A0A0K8PSA0"/>
<evidence type="ECO:0000313" key="1">
    <source>
        <dbReference type="EMBL" id="GAP50608.1"/>
    </source>
</evidence>
<keyword evidence="2" id="KW-1185">Reference proteome</keyword>
<gene>
    <name evidence="1" type="ORF">SAZU_5466</name>
</gene>
<proteinExistence type="predicted"/>
<sequence>MQGQHRPTAYPGGEATGPCEYVGTCIAQAGNVRYENDELGHIALRQKTHCRPKTGHQALRVGCGRPPHWDDDTGRHALALQVRPPCCRTARLRLAENGETAHGALVPLRVHGQTDPALGE</sequence>
<organism evidence="1 2">
    <name type="scientific">Streptomyces azureus</name>
    <dbReference type="NCBI Taxonomy" id="146537"/>
    <lineage>
        <taxon>Bacteria</taxon>
        <taxon>Bacillati</taxon>
        <taxon>Actinomycetota</taxon>
        <taxon>Actinomycetes</taxon>
        <taxon>Kitasatosporales</taxon>
        <taxon>Streptomycetaceae</taxon>
        <taxon>Streptomyces</taxon>
    </lineage>
</organism>
<dbReference type="PATRIC" id="fig|146537.3.peg.5757"/>